<dbReference type="EMBL" id="JBHLXJ010000009">
    <property type="protein sequence ID" value="MFC0349863.1"/>
    <property type="molecule type" value="Genomic_DNA"/>
</dbReference>
<proteinExistence type="predicted"/>
<reference evidence="2 3" key="1">
    <citation type="submission" date="2024-09" db="EMBL/GenBank/DDBJ databases">
        <authorList>
            <person name="Sun Q."/>
            <person name="Mori K."/>
        </authorList>
    </citation>
    <scope>NUCLEOTIDE SEQUENCE [LARGE SCALE GENOMIC DNA]</scope>
    <source>
        <strain evidence="2 3">CCM 8677</strain>
    </source>
</reference>
<accession>A0ABV6IDF5</accession>
<dbReference type="InterPro" id="IPR036852">
    <property type="entry name" value="Peptidase_S8/S53_dom_sf"/>
</dbReference>
<sequence>MADFLPLLIFPRAKTVPPPVGRPMMIGKPHFPDHGTQVKRLSGQIAEVKSNFEKYRAEVSGAVAGLEPEAVLVIEIAGRVEDFKQAVEAAGLEWLGEWDLEDFEPTDEFYEVDSKGKRSTKIVSGRLFLSMVNEAGLAELLSLWSRWQNEKAMPYRLGKWKDIFSQIVVIRRWGIEESLDETGMINLWNDLLDPVDINQKITFQIELFYRDNVAKRRLNEAAVVAMLAELDGRTLGAFIDLKDISFHAVKAEIPAVAVQQLLSDLNSPTRRTDIHLFQFSSIMYFRPTGQSLIAVEDGEGDLSEIEPGNSELDPIVALLDGVPNLNHPALRDRVLFDDPENLAEKYRLGERKHASSMASLLVHGELDDGDSVPLTRKVYIRPILEPHEFTRDEHVPDNVFLEDRIHLAVRRMFEGAEDVPPQAPGVKIINLSVGDPFRPFVHTPSPLARLLDWLSWKYRVLICVSAGNYLDDIDVGISTSEFVLLSDEDKIIHTLKCVERQLSGRRLLSPAEAMNVLTVGSTHADNSGEFKLADRVDLLPSSATFSLVSRLGHGFRKSVKPEIFFPGGRQLYKVPPAGTVLKLDKYKSKPGQRVAWDSDQQGELGKCVHTRGTSNATALSTRGGARIHEVLLDLQQKNGDLLDERFFSILIKTLLVHGARHDKDAKAAITKAIKTPQNGRKLKEMLSRYMGYGTVDIERVLTCTEQRGTVLGVGEIGAGKVHEFRFPIPPALANRKDWRRLVVTLAWFTPINPDHRNLREAKLELSSKGAWDEIALRLTRQDADHNQIHRGTVQHEVLESEKAIAAFQEGEEIILHIACKADATNVLDVEIPYGIAVTLEVKDGVDIPIYTQLRAMIQPQVQVKI</sequence>
<protein>
    <submittedName>
        <fullName evidence="2">S8 family peptidase</fullName>
    </submittedName>
</protein>
<name>A0ABV6IDF5_9BURK</name>
<organism evidence="2 3">
    <name type="scientific">Undibacterium danionis</name>
    <dbReference type="NCBI Taxonomy" id="1812100"/>
    <lineage>
        <taxon>Bacteria</taxon>
        <taxon>Pseudomonadati</taxon>
        <taxon>Pseudomonadota</taxon>
        <taxon>Betaproteobacteria</taxon>
        <taxon>Burkholderiales</taxon>
        <taxon>Oxalobacteraceae</taxon>
        <taxon>Undibacterium</taxon>
    </lineage>
</organism>
<dbReference type="SUPFAM" id="SSF52743">
    <property type="entry name" value="Subtilisin-like"/>
    <property type="match status" value="1"/>
</dbReference>
<evidence type="ECO:0000313" key="3">
    <source>
        <dbReference type="Proteomes" id="UP001589844"/>
    </source>
</evidence>
<dbReference type="InterPro" id="IPR000209">
    <property type="entry name" value="Peptidase_S8/S53_dom"/>
</dbReference>
<feature type="domain" description="Peptidase S8/S53" evidence="1">
    <location>
        <begin position="409"/>
        <end position="693"/>
    </location>
</feature>
<dbReference type="Proteomes" id="UP001589844">
    <property type="component" value="Unassembled WGS sequence"/>
</dbReference>
<keyword evidence="3" id="KW-1185">Reference proteome</keyword>
<dbReference type="Gene3D" id="3.40.50.200">
    <property type="entry name" value="Peptidase S8/S53 domain"/>
    <property type="match status" value="1"/>
</dbReference>
<evidence type="ECO:0000313" key="2">
    <source>
        <dbReference type="EMBL" id="MFC0349863.1"/>
    </source>
</evidence>
<gene>
    <name evidence="2" type="ORF">ACFFJH_08590</name>
</gene>
<comment type="caution">
    <text evidence="2">The sequence shown here is derived from an EMBL/GenBank/DDBJ whole genome shotgun (WGS) entry which is preliminary data.</text>
</comment>
<evidence type="ECO:0000259" key="1">
    <source>
        <dbReference type="Pfam" id="PF00082"/>
    </source>
</evidence>
<dbReference type="RefSeq" id="WP_390211681.1">
    <property type="nucleotide sequence ID" value="NZ_JBHLXJ010000009.1"/>
</dbReference>
<dbReference type="InterPro" id="IPR034074">
    <property type="entry name" value="Y4bN_pept_dom"/>
</dbReference>
<dbReference type="Pfam" id="PF00082">
    <property type="entry name" value="Peptidase_S8"/>
    <property type="match status" value="1"/>
</dbReference>
<dbReference type="CDD" id="cd04847">
    <property type="entry name" value="Peptidases_S8_Subtilisin_like_2"/>
    <property type="match status" value="1"/>
</dbReference>